<feature type="region of interest" description="Disordered" evidence="1">
    <location>
        <begin position="668"/>
        <end position="717"/>
    </location>
</feature>
<evidence type="ECO:0000313" key="4">
    <source>
        <dbReference type="Proteomes" id="UP001600064"/>
    </source>
</evidence>
<feature type="compositionally biased region" description="Polar residues" evidence="1">
    <location>
        <begin position="688"/>
        <end position="704"/>
    </location>
</feature>
<feature type="region of interest" description="Disordered" evidence="1">
    <location>
        <begin position="771"/>
        <end position="828"/>
    </location>
</feature>
<feature type="domain" description="CBM21" evidence="2">
    <location>
        <begin position="428"/>
        <end position="542"/>
    </location>
</feature>
<dbReference type="InterPro" id="IPR038175">
    <property type="entry name" value="CBM21_dom_sf"/>
</dbReference>
<dbReference type="PANTHER" id="PTHR12307">
    <property type="entry name" value="PROTEIN PHOSPHATASE 1 REGULATORY SUBUNIT"/>
    <property type="match status" value="1"/>
</dbReference>
<feature type="compositionally biased region" description="Polar residues" evidence="1">
    <location>
        <begin position="274"/>
        <end position="289"/>
    </location>
</feature>
<proteinExistence type="predicted"/>
<feature type="compositionally biased region" description="Polar residues" evidence="1">
    <location>
        <begin position="782"/>
        <end position="795"/>
    </location>
</feature>
<dbReference type="EMBL" id="JAZGUE010000002">
    <property type="protein sequence ID" value="KAL2270628.1"/>
    <property type="molecule type" value="Genomic_DNA"/>
</dbReference>
<feature type="compositionally biased region" description="Basic and acidic residues" evidence="1">
    <location>
        <begin position="241"/>
        <end position="261"/>
    </location>
</feature>
<feature type="region of interest" description="Disordered" evidence="1">
    <location>
        <begin position="234"/>
        <end position="359"/>
    </location>
</feature>
<feature type="region of interest" description="Disordered" evidence="1">
    <location>
        <begin position="552"/>
        <end position="588"/>
    </location>
</feature>
<evidence type="ECO:0000256" key="1">
    <source>
        <dbReference type="SAM" id="MobiDB-lite"/>
    </source>
</evidence>
<feature type="region of interest" description="Disordered" evidence="1">
    <location>
        <begin position="1"/>
        <end position="93"/>
    </location>
</feature>
<feature type="compositionally biased region" description="Low complexity" evidence="1">
    <location>
        <begin position="747"/>
        <end position="759"/>
    </location>
</feature>
<sequence length="862" mass="94552">MRRPIEVHHLVLSKQAADRSQPKGSRSSSASLILASNRASTPSSSTSPLGRLLSHRFERTGQLARQRSGPGNKESAPATPRPSSLSPDSSRSRSLRAPLRFKYLHLSTRSINLWSLPSCVRQPNLRRHAIYTSPAVPGFVRTSITGRQPQRIFSYPTEWQWQRPPRPSSLCIVSLETAASSVSYSDRHGPALLRGLAGRRQGHTRWWQRSAISTSRHRRPQHADRCHHQLRDAISQIPEQRAPRPENPDDKTTTNAGDRDAPTSLKSGDGMRHSFSTTSLSELANGSQRRFTHARSATEPHISLKKSTSSSSAGSEEETDEEKLYKPQMVRKKSGELVRPALRPPSRRRPSSMPGTPTFSKVVHFDSHLEHVRHFLQVDRPLAVSAGSSPIDNYDSDTEYPFSGDERPARQSLPFEWELVMTKFPVQTPARKAQMVCLERVWLSNDQKLLIGSIAVANLAFHKFVACRFTLDYWKTTSEVAAEYVCEVRPAETPFGQDRFQFSIKLSDLANLELKTLYFCIRYSVNGQEYWDNNYGTNFQVDFRKKFLPQNGKKGAAGAASRPFGGLPKSNRGLSHKPKRTSNVDEDFAASDASTLSKSIQDYLGESRSHGVKLKPVKSAGDLPSDNLSVGISGPSGQFAQRYDFSSSLSRAIKSAKSDNAAKSEGLYMKSAKKLEPPAAVKTEAERGTQTTGAAPRAASTSSALPVAPLTDSPSAGISSATYNEIVSKWCFFESKKSTHSRNHTPSESGSSTASSTGSPVQMANYIHAHSGTQHHSLHPNDPTQYFSHGSASRQGGSSPAGTPPTPSSSPKPGRPAISPLPAGAEFGALASSTPSDYYYQHSRDRFPFYGPETYASAAIRG</sequence>
<protein>
    <recommendedName>
        <fullName evidence="2">CBM21 domain-containing protein</fullName>
    </recommendedName>
</protein>
<feature type="compositionally biased region" description="Low complexity" evidence="1">
    <location>
        <begin position="305"/>
        <end position="314"/>
    </location>
</feature>
<keyword evidence="4" id="KW-1185">Reference proteome</keyword>
<comment type="caution">
    <text evidence="3">The sequence shown here is derived from an EMBL/GenBank/DDBJ whole genome shotgun (WGS) entry which is preliminary data.</text>
</comment>
<dbReference type="InterPro" id="IPR050782">
    <property type="entry name" value="PP1_regulatory_subunit_3"/>
</dbReference>
<feature type="region of interest" description="Disordered" evidence="1">
    <location>
        <begin position="738"/>
        <end position="759"/>
    </location>
</feature>
<feature type="compositionally biased region" description="Low complexity" evidence="1">
    <location>
        <begin position="25"/>
        <end position="52"/>
    </location>
</feature>
<dbReference type="Pfam" id="PF03370">
    <property type="entry name" value="CBM_21"/>
    <property type="match status" value="1"/>
</dbReference>
<evidence type="ECO:0000259" key="2">
    <source>
        <dbReference type="PROSITE" id="PS51159"/>
    </source>
</evidence>
<dbReference type="RefSeq" id="XP_070869352.1">
    <property type="nucleotide sequence ID" value="XM_071009124.1"/>
</dbReference>
<organism evidence="3 4">
    <name type="scientific">Remersonia thermophila</name>
    <dbReference type="NCBI Taxonomy" id="72144"/>
    <lineage>
        <taxon>Eukaryota</taxon>
        <taxon>Fungi</taxon>
        <taxon>Dikarya</taxon>
        <taxon>Ascomycota</taxon>
        <taxon>Pezizomycotina</taxon>
        <taxon>Sordariomycetes</taxon>
        <taxon>Sordariomycetidae</taxon>
        <taxon>Sordariales</taxon>
        <taxon>Sordariales incertae sedis</taxon>
        <taxon>Remersonia</taxon>
    </lineage>
</organism>
<reference evidence="3 4" key="1">
    <citation type="journal article" date="2024" name="Commun. Biol.">
        <title>Comparative genomic analysis of thermophilic fungi reveals convergent evolutionary adaptations and gene losses.</title>
        <authorList>
            <person name="Steindorff A.S."/>
            <person name="Aguilar-Pontes M.V."/>
            <person name="Robinson A.J."/>
            <person name="Andreopoulos B."/>
            <person name="LaButti K."/>
            <person name="Kuo A."/>
            <person name="Mondo S."/>
            <person name="Riley R."/>
            <person name="Otillar R."/>
            <person name="Haridas S."/>
            <person name="Lipzen A."/>
            <person name="Grimwood J."/>
            <person name="Schmutz J."/>
            <person name="Clum A."/>
            <person name="Reid I.D."/>
            <person name="Moisan M.C."/>
            <person name="Butler G."/>
            <person name="Nguyen T.T.M."/>
            <person name="Dewar K."/>
            <person name="Conant G."/>
            <person name="Drula E."/>
            <person name="Henrissat B."/>
            <person name="Hansel C."/>
            <person name="Singer S."/>
            <person name="Hutchinson M.I."/>
            <person name="de Vries R.P."/>
            <person name="Natvig D.O."/>
            <person name="Powell A.J."/>
            <person name="Tsang A."/>
            <person name="Grigoriev I.V."/>
        </authorList>
    </citation>
    <scope>NUCLEOTIDE SEQUENCE [LARGE SCALE GENOMIC DNA]</scope>
    <source>
        <strain evidence="3 4">ATCC 22073</strain>
    </source>
</reference>
<evidence type="ECO:0000313" key="3">
    <source>
        <dbReference type="EMBL" id="KAL2270628.1"/>
    </source>
</evidence>
<dbReference type="PANTHER" id="PTHR12307:SF36">
    <property type="entry name" value="GLYCOGEN-BINDING SUBUNIT 76A"/>
    <property type="match status" value="1"/>
</dbReference>
<dbReference type="PROSITE" id="PS51159">
    <property type="entry name" value="CBM21"/>
    <property type="match status" value="1"/>
</dbReference>
<accession>A0ABR4DJS6</accession>
<feature type="compositionally biased region" description="Pro residues" evidence="1">
    <location>
        <begin position="802"/>
        <end position="814"/>
    </location>
</feature>
<gene>
    <name evidence="3" type="ORF">VTJ83DRAFT_2812</name>
</gene>
<dbReference type="InterPro" id="IPR005036">
    <property type="entry name" value="CBM21_dom"/>
</dbReference>
<dbReference type="Proteomes" id="UP001600064">
    <property type="component" value="Unassembled WGS sequence"/>
</dbReference>
<name>A0ABR4DJS6_9PEZI</name>
<dbReference type="Gene3D" id="2.60.40.2440">
    <property type="entry name" value="Carbohydrate binding type-21 domain"/>
    <property type="match status" value="1"/>
</dbReference>
<dbReference type="GeneID" id="98123768"/>